<feature type="repeat" description="ANK" evidence="2">
    <location>
        <begin position="342"/>
        <end position="364"/>
    </location>
</feature>
<sequence length="386" mass="39986">MPAPSSPNAATALTKPRAGGMPMRRVLVLNCGGTIGMQDTAHGYACGPPGFLSGICRSVPMIHDPAFDLAPHLDAVDAASRGDMLVTPVGEFGTRTLFRIVDYDPLLDSSNMTEKEWVRIASDIAAAYDAWDAFVASSRGLVIVNVTQCSAGSVEPAYATGQSLAAAGVVAGGDMTPEAALVKLGWLLGCGLAPEEVRRMMGTDLRGEVTNRQAQRFSLSDGGFLRRVFSAASLESVAQADPSAAAPPPSSLAEGEARLQETSPLDGLLAEGGKEALRDGLSRAASAPHSLDGGLADYSGLPALRRALVPTLLCAAAGNGDMQAMLALVADGAVLRTSRDYDGRTPLHLASSEGRDAVVAYLLQPEHGIPLSALDRHDNTPLADAC</sequence>
<keyword evidence="7" id="KW-1185">Reference proteome</keyword>
<evidence type="ECO:0000259" key="5">
    <source>
        <dbReference type="Pfam" id="PF17763"/>
    </source>
</evidence>
<evidence type="ECO:0000313" key="7">
    <source>
        <dbReference type="Proteomes" id="UP000013827"/>
    </source>
</evidence>
<dbReference type="InterPro" id="IPR027474">
    <property type="entry name" value="L-asparaginase_N"/>
</dbReference>
<dbReference type="InterPro" id="IPR006034">
    <property type="entry name" value="Asparaginase/glutaminase-like"/>
</dbReference>
<dbReference type="HOGENOM" id="CLU_716871_0_0_1"/>
<name>A0A0D3KAI5_EMIH1</name>
<dbReference type="PANTHER" id="PTHR11707:SF28">
    <property type="entry name" value="60 KDA LYSOPHOSPHOLIPASE"/>
    <property type="match status" value="1"/>
</dbReference>
<keyword evidence="2" id="KW-0040">ANK repeat</keyword>
<dbReference type="GO" id="GO:0009066">
    <property type="term" value="P:aspartate family amino acid metabolic process"/>
    <property type="evidence" value="ECO:0007669"/>
    <property type="project" value="UniProtKB-ARBA"/>
</dbReference>
<dbReference type="Pfam" id="PF00710">
    <property type="entry name" value="Asparaginase"/>
    <property type="match status" value="1"/>
</dbReference>
<dbReference type="Gene3D" id="3.40.50.40">
    <property type="match status" value="1"/>
</dbReference>
<dbReference type="SUPFAM" id="SSF53774">
    <property type="entry name" value="Glutaminase/Asparaginase"/>
    <property type="match status" value="2"/>
</dbReference>
<dbReference type="GO" id="GO:0004067">
    <property type="term" value="F:asparaginase activity"/>
    <property type="evidence" value="ECO:0007669"/>
    <property type="project" value="UniProtKB-UniRule"/>
</dbReference>
<proteinExistence type="predicted"/>
<dbReference type="RefSeq" id="XP_005785199.1">
    <property type="nucleotide sequence ID" value="XM_005785142.1"/>
</dbReference>
<dbReference type="PROSITE" id="PS51732">
    <property type="entry name" value="ASN_GLN_ASE_3"/>
    <property type="match status" value="1"/>
</dbReference>
<dbReference type="InterPro" id="IPR027473">
    <property type="entry name" value="L-asparaginase_C"/>
</dbReference>
<dbReference type="InterPro" id="IPR002110">
    <property type="entry name" value="Ankyrin_rpt"/>
</dbReference>
<dbReference type="KEGG" id="ehx:EMIHUDRAFT_455955"/>
<dbReference type="GeneID" id="17278042"/>
<dbReference type="InterPro" id="IPR036152">
    <property type="entry name" value="Asp/glu_Ase-like_sf"/>
</dbReference>
<dbReference type="Pfam" id="PF12796">
    <property type="entry name" value="Ank_2"/>
    <property type="match status" value="1"/>
</dbReference>
<evidence type="ECO:0000256" key="1">
    <source>
        <dbReference type="ARBA" id="ARBA00012920"/>
    </source>
</evidence>
<dbReference type="InterPro" id="IPR040919">
    <property type="entry name" value="Asparaginase_C"/>
</dbReference>
<dbReference type="PANTHER" id="PTHR11707">
    <property type="entry name" value="L-ASPARAGINASE"/>
    <property type="match status" value="1"/>
</dbReference>
<dbReference type="Gene3D" id="1.25.40.20">
    <property type="entry name" value="Ankyrin repeat-containing domain"/>
    <property type="match status" value="1"/>
</dbReference>
<dbReference type="PIRSF" id="PIRSF500176">
    <property type="entry name" value="L_ASNase"/>
    <property type="match status" value="1"/>
</dbReference>
<evidence type="ECO:0000313" key="6">
    <source>
        <dbReference type="EnsemblProtists" id="EOD32770"/>
    </source>
</evidence>
<dbReference type="Proteomes" id="UP000013827">
    <property type="component" value="Unassembled WGS sequence"/>
</dbReference>
<feature type="domain" description="L-asparaginase N-terminal" evidence="4">
    <location>
        <begin position="25"/>
        <end position="135"/>
    </location>
</feature>
<dbReference type="Pfam" id="PF17763">
    <property type="entry name" value="Asparaginase_C"/>
    <property type="match status" value="1"/>
</dbReference>
<dbReference type="STRING" id="2903.R1F1J2"/>
<dbReference type="PROSITE" id="PS50088">
    <property type="entry name" value="ANK_REPEAT"/>
    <property type="match status" value="1"/>
</dbReference>
<dbReference type="eggNOG" id="KOG0503">
    <property type="taxonomic scope" value="Eukaryota"/>
</dbReference>
<protein>
    <recommendedName>
        <fullName evidence="1">asparaginase</fullName>
        <ecNumber evidence="1">3.5.1.1</ecNumber>
    </recommendedName>
</protein>
<dbReference type="SUPFAM" id="SSF48403">
    <property type="entry name" value="Ankyrin repeat"/>
    <property type="match status" value="1"/>
</dbReference>
<dbReference type="PIRSF" id="PIRSF001220">
    <property type="entry name" value="L-ASNase_gatD"/>
    <property type="match status" value="1"/>
</dbReference>
<dbReference type="SMART" id="SM00870">
    <property type="entry name" value="Asparaginase"/>
    <property type="match status" value="1"/>
</dbReference>
<reference evidence="6" key="2">
    <citation type="submission" date="2024-10" db="UniProtKB">
        <authorList>
            <consortium name="EnsemblProtists"/>
        </authorList>
    </citation>
    <scope>IDENTIFICATION</scope>
</reference>
<evidence type="ECO:0000256" key="2">
    <source>
        <dbReference type="PROSITE-ProRule" id="PRU00023"/>
    </source>
</evidence>
<feature type="domain" description="Asparaginase/glutaminase C-terminal" evidence="5">
    <location>
        <begin position="136"/>
        <end position="201"/>
    </location>
</feature>
<dbReference type="PROSITE" id="PS50297">
    <property type="entry name" value="ANK_REP_REGION"/>
    <property type="match status" value="1"/>
</dbReference>
<dbReference type="InterPro" id="IPR036770">
    <property type="entry name" value="Ankyrin_rpt-contain_sf"/>
</dbReference>
<dbReference type="AlphaFoldDB" id="A0A0D3KAI5"/>
<organism evidence="6 7">
    <name type="scientific">Emiliania huxleyi (strain CCMP1516)</name>
    <dbReference type="NCBI Taxonomy" id="280463"/>
    <lineage>
        <taxon>Eukaryota</taxon>
        <taxon>Haptista</taxon>
        <taxon>Haptophyta</taxon>
        <taxon>Prymnesiophyceae</taxon>
        <taxon>Isochrysidales</taxon>
        <taxon>Noelaerhabdaceae</taxon>
        <taxon>Emiliania</taxon>
    </lineage>
</organism>
<reference evidence="7" key="1">
    <citation type="journal article" date="2013" name="Nature">
        <title>Pan genome of the phytoplankton Emiliania underpins its global distribution.</title>
        <authorList>
            <person name="Read B.A."/>
            <person name="Kegel J."/>
            <person name="Klute M.J."/>
            <person name="Kuo A."/>
            <person name="Lefebvre S.C."/>
            <person name="Maumus F."/>
            <person name="Mayer C."/>
            <person name="Miller J."/>
            <person name="Monier A."/>
            <person name="Salamov A."/>
            <person name="Young J."/>
            <person name="Aguilar M."/>
            <person name="Claverie J.M."/>
            <person name="Frickenhaus S."/>
            <person name="Gonzalez K."/>
            <person name="Herman E.K."/>
            <person name="Lin Y.C."/>
            <person name="Napier J."/>
            <person name="Ogata H."/>
            <person name="Sarno A.F."/>
            <person name="Shmutz J."/>
            <person name="Schroeder D."/>
            <person name="de Vargas C."/>
            <person name="Verret F."/>
            <person name="von Dassow P."/>
            <person name="Valentin K."/>
            <person name="Van de Peer Y."/>
            <person name="Wheeler G."/>
            <person name="Dacks J.B."/>
            <person name="Delwiche C.F."/>
            <person name="Dyhrman S.T."/>
            <person name="Glockner G."/>
            <person name="John U."/>
            <person name="Richards T."/>
            <person name="Worden A.Z."/>
            <person name="Zhang X."/>
            <person name="Grigoriev I.V."/>
            <person name="Allen A.E."/>
            <person name="Bidle K."/>
            <person name="Borodovsky M."/>
            <person name="Bowler C."/>
            <person name="Brownlee C."/>
            <person name="Cock J.M."/>
            <person name="Elias M."/>
            <person name="Gladyshev V.N."/>
            <person name="Groth M."/>
            <person name="Guda C."/>
            <person name="Hadaegh A."/>
            <person name="Iglesias-Rodriguez M.D."/>
            <person name="Jenkins J."/>
            <person name="Jones B.M."/>
            <person name="Lawson T."/>
            <person name="Leese F."/>
            <person name="Lindquist E."/>
            <person name="Lobanov A."/>
            <person name="Lomsadze A."/>
            <person name="Malik S.B."/>
            <person name="Marsh M.E."/>
            <person name="Mackinder L."/>
            <person name="Mock T."/>
            <person name="Mueller-Roeber B."/>
            <person name="Pagarete A."/>
            <person name="Parker M."/>
            <person name="Probert I."/>
            <person name="Quesneville H."/>
            <person name="Raines C."/>
            <person name="Rensing S.A."/>
            <person name="Riano-Pachon D.M."/>
            <person name="Richier S."/>
            <person name="Rokitta S."/>
            <person name="Shiraiwa Y."/>
            <person name="Soanes D.M."/>
            <person name="van der Giezen M."/>
            <person name="Wahlund T.M."/>
            <person name="Williams B."/>
            <person name="Wilson W."/>
            <person name="Wolfe G."/>
            <person name="Wurch L.L."/>
        </authorList>
    </citation>
    <scope>NUCLEOTIDE SEQUENCE</scope>
</reference>
<evidence type="ECO:0000259" key="4">
    <source>
        <dbReference type="Pfam" id="PF00710"/>
    </source>
</evidence>
<dbReference type="PRINTS" id="PR00139">
    <property type="entry name" value="ASNGLNASE"/>
</dbReference>
<dbReference type="EC" id="3.5.1.1" evidence="1"/>
<dbReference type="EnsemblProtists" id="EOD32770">
    <property type="protein sequence ID" value="EOD32770"/>
    <property type="gene ID" value="EMIHUDRAFT_455955"/>
</dbReference>
<feature type="region of interest" description="Disordered" evidence="3">
    <location>
        <begin position="240"/>
        <end position="260"/>
    </location>
</feature>
<evidence type="ECO:0000256" key="3">
    <source>
        <dbReference type="SAM" id="MobiDB-lite"/>
    </source>
</evidence>
<accession>A0A0D3KAI5</accession>
<dbReference type="PaxDb" id="2903-EOD32770"/>